<evidence type="ECO:0000313" key="1">
    <source>
        <dbReference type="EMBL" id="SUZ88472.1"/>
    </source>
</evidence>
<reference evidence="1" key="1">
    <citation type="submission" date="2018-05" db="EMBL/GenBank/DDBJ databases">
        <authorList>
            <person name="Lanie J.A."/>
            <person name="Ng W.-L."/>
            <person name="Kazmierczak K.M."/>
            <person name="Andrzejewski T.M."/>
            <person name="Davidsen T.M."/>
            <person name="Wayne K.J."/>
            <person name="Tettelin H."/>
            <person name="Glass J.I."/>
            <person name="Rusch D."/>
            <person name="Podicherti R."/>
            <person name="Tsui H.-C.T."/>
            <person name="Winkler M.E."/>
        </authorList>
    </citation>
    <scope>NUCLEOTIDE SEQUENCE</scope>
</reference>
<gene>
    <name evidence="1" type="ORF">METZ01_LOCUS41326</name>
</gene>
<organism evidence="1">
    <name type="scientific">marine metagenome</name>
    <dbReference type="NCBI Taxonomy" id="408172"/>
    <lineage>
        <taxon>unclassified sequences</taxon>
        <taxon>metagenomes</taxon>
        <taxon>ecological metagenomes</taxon>
    </lineage>
</organism>
<dbReference type="AlphaFoldDB" id="A0A381R9V2"/>
<proteinExistence type="predicted"/>
<protein>
    <submittedName>
        <fullName evidence="1">Uncharacterized protein</fullName>
    </submittedName>
</protein>
<sequence length="46" mass="5019">MQEARYPPTIPTPIPFLLAGGRPQVYSGLTILIKSDGDSDVIFVFP</sequence>
<dbReference type="EMBL" id="UINC01001771">
    <property type="protein sequence ID" value="SUZ88472.1"/>
    <property type="molecule type" value="Genomic_DNA"/>
</dbReference>
<accession>A0A381R9V2</accession>
<name>A0A381R9V2_9ZZZZ</name>